<dbReference type="AlphaFoldDB" id="A0A4R0RM01"/>
<comment type="caution">
    <text evidence="2">The sequence shown here is derived from an EMBL/GenBank/DDBJ whole genome shotgun (WGS) entry which is preliminary data.</text>
</comment>
<keyword evidence="1" id="KW-0732">Signal</keyword>
<organism evidence="2 3">
    <name type="scientific">Steccherinum ochraceum</name>
    <dbReference type="NCBI Taxonomy" id="92696"/>
    <lineage>
        <taxon>Eukaryota</taxon>
        <taxon>Fungi</taxon>
        <taxon>Dikarya</taxon>
        <taxon>Basidiomycota</taxon>
        <taxon>Agaricomycotina</taxon>
        <taxon>Agaricomycetes</taxon>
        <taxon>Polyporales</taxon>
        <taxon>Steccherinaceae</taxon>
        <taxon>Steccherinum</taxon>
    </lineage>
</organism>
<evidence type="ECO:0000256" key="1">
    <source>
        <dbReference type="SAM" id="SignalP"/>
    </source>
</evidence>
<reference evidence="2 3" key="1">
    <citation type="submission" date="2018-11" db="EMBL/GenBank/DDBJ databases">
        <title>Genome assembly of Steccherinum ochraceum LE-BIN_3174, the white-rot fungus of the Steccherinaceae family (The Residual Polyporoid clade, Polyporales, Basidiomycota).</title>
        <authorList>
            <person name="Fedorova T.V."/>
            <person name="Glazunova O.A."/>
            <person name="Landesman E.O."/>
            <person name="Moiseenko K.V."/>
            <person name="Psurtseva N.V."/>
            <person name="Savinova O.S."/>
            <person name="Shakhova N.V."/>
            <person name="Tyazhelova T.V."/>
            <person name="Vasina D.V."/>
        </authorList>
    </citation>
    <scope>NUCLEOTIDE SEQUENCE [LARGE SCALE GENOMIC DNA]</scope>
    <source>
        <strain evidence="2 3">LE-BIN_3174</strain>
    </source>
</reference>
<accession>A0A4R0RM01</accession>
<proteinExistence type="predicted"/>
<dbReference type="OrthoDB" id="2754214at2759"/>
<protein>
    <recommendedName>
        <fullName evidence="4">F-box domain-containing protein</fullName>
    </recommendedName>
</protein>
<evidence type="ECO:0000313" key="2">
    <source>
        <dbReference type="EMBL" id="TCD69591.1"/>
    </source>
</evidence>
<dbReference type="Proteomes" id="UP000292702">
    <property type="component" value="Unassembled WGS sequence"/>
</dbReference>
<name>A0A4R0RM01_9APHY</name>
<gene>
    <name evidence="2" type="ORF">EIP91_007013</name>
</gene>
<dbReference type="EMBL" id="RWJN01000038">
    <property type="protein sequence ID" value="TCD69591.1"/>
    <property type="molecule type" value="Genomic_DNA"/>
</dbReference>
<feature type="signal peptide" evidence="1">
    <location>
        <begin position="1"/>
        <end position="25"/>
    </location>
</feature>
<dbReference type="InterPro" id="IPR032675">
    <property type="entry name" value="LRR_dom_sf"/>
</dbReference>
<dbReference type="Gene3D" id="3.80.10.10">
    <property type="entry name" value="Ribonuclease Inhibitor"/>
    <property type="match status" value="1"/>
</dbReference>
<keyword evidence="3" id="KW-1185">Reference proteome</keyword>
<feature type="chain" id="PRO_5020334272" description="F-box domain-containing protein" evidence="1">
    <location>
        <begin position="26"/>
        <end position="556"/>
    </location>
</feature>
<evidence type="ECO:0008006" key="4">
    <source>
        <dbReference type="Google" id="ProtNLM"/>
    </source>
</evidence>
<evidence type="ECO:0000313" key="3">
    <source>
        <dbReference type="Proteomes" id="UP000292702"/>
    </source>
</evidence>
<sequence length="556" mass="62540">MLSTFLTGTGIISTHLLVFHTGLLCWDSADRRSAKSVALTCRAMYNPAMNALWYKLPDIDLMVVSFPIDMWHGSDYDDSVASVGGLPSVHLNRKLSFEESARLARNLERVRIIRGRGSPYKRRFVVAPDAFELLGNALGNHSSPLFPGLREFEWDWSGYMPGSLTRVLCFLPRRLEVLGIIAGDRMHESEVLKEIRTTVAHAAELFPSLKSLHCPYNSGFELHQEFFTNIMRLPNLRTYGSSLPASTLHELRLLGRHPTLQNLTFELLQQHTVEISFQPRSLFPSLRTITMQNARSLANPISIVRSILSASLVEMNVSLPPVPLLASQLKAWLESLECHGKLQKVSLQTAPFTEALEEPETDGVVDASHLTPLLSLRYLTHVMLEPVAGLVFQLSDDTIRTLAKAWPQLETLHICSSSSVLDRRPEVTLMGLSFLAQHARRLKSVKLSVDIMRPTDRELDVLKMIPSHPLSKLELFYGLPMQDPAQIAECGEIIYGLFSTLEAFDCTCHALRLEFGGREEMWEDWEDLRGRVRGLCGLPLVTESERAAQEEYDGGW</sequence>